<dbReference type="AlphaFoldDB" id="A0A448KMG1"/>
<dbReference type="EC" id="3.1.21.-" evidence="5"/>
<sequence length="314" mass="36500">MIKVKDLFDIKTGGDLWIEKETKGEIPVVALGFEDNGIVGFIKKNTKHKLYPKGSITVAGWAGGLKAFVQERDFYVRGRVKILIPKNSNMLLSEKLFYCTCLNQNSFRFAYGRKSSADKLADLLLPSKIPLWVYNLNISDLKKKFISKTRTQFDLELSTWREFKMVDIFEKIIRGKRLKSEDREHDLNEKQTLYFSASELDNGLTDKITNPVFVEKNALIYTTFGDCFYVEGEFSASDEINIFKHSKMDKYSALFIATIISQNKYRYRFGRKAFFNKFENEFIKLPALKEKGEMKPDFAFMSAYIKTLKYSEFI</sequence>
<dbReference type="GO" id="GO:0016787">
    <property type="term" value="F:hydrolase activity"/>
    <property type="evidence" value="ECO:0007669"/>
    <property type="project" value="UniProtKB-KW"/>
</dbReference>
<reference evidence="5 6" key="1">
    <citation type="submission" date="2018-12" db="EMBL/GenBank/DDBJ databases">
        <authorList>
            <consortium name="Pathogen Informatics"/>
        </authorList>
    </citation>
    <scope>NUCLEOTIDE SEQUENCE [LARGE SCALE GENOMIC DNA]</scope>
    <source>
        <strain evidence="5 6">NCTC11541</strain>
    </source>
</reference>
<protein>
    <submittedName>
        <fullName evidence="5">Restriction enzyme BgcI subunit beta</fullName>
        <ecNumber evidence="5">3.1.21.-</ecNumber>
    </submittedName>
</protein>
<dbReference type="REBASE" id="288717">
    <property type="entry name" value="S.Cup11541ORF576P"/>
</dbReference>
<gene>
    <name evidence="5" type="primary">bcgIB_1</name>
    <name evidence="5" type="ORF">NCTC11541_00577</name>
</gene>
<evidence type="ECO:0000313" key="5">
    <source>
        <dbReference type="EMBL" id="VEG84548.1"/>
    </source>
</evidence>
<proteinExistence type="inferred from homology"/>
<dbReference type="EMBL" id="LR134372">
    <property type="protein sequence ID" value="VEG84548.1"/>
    <property type="molecule type" value="Genomic_DNA"/>
</dbReference>
<dbReference type="Proteomes" id="UP000278157">
    <property type="component" value="Chromosome"/>
</dbReference>
<evidence type="ECO:0000313" key="6">
    <source>
        <dbReference type="Proteomes" id="UP000278157"/>
    </source>
</evidence>
<dbReference type="InterPro" id="IPR000055">
    <property type="entry name" value="Restrct_endonuc_typeI_TRD"/>
</dbReference>
<comment type="similarity">
    <text evidence="1">Belongs to the type-I restriction system S methylase family.</text>
</comment>
<dbReference type="InterPro" id="IPR044946">
    <property type="entry name" value="Restrct_endonuc_typeI_TRD_sf"/>
</dbReference>
<feature type="domain" description="Type I restriction modification DNA specificity" evidence="4">
    <location>
        <begin position="2"/>
        <end position="113"/>
    </location>
</feature>
<dbReference type="GO" id="GO:0003677">
    <property type="term" value="F:DNA binding"/>
    <property type="evidence" value="ECO:0007669"/>
    <property type="project" value="UniProtKB-KW"/>
</dbReference>
<dbReference type="RefSeq" id="WP_027304150.1">
    <property type="nucleotide sequence ID" value="NZ_CBCRZS010000008.1"/>
</dbReference>
<accession>A0A448KMG1</accession>
<keyword evidence="5" id="KW-0378">Hydrolase</keyword>
<dbReference type="SUPFAM" id="SSF116734">
    <property type="entry name" value="DNA methylase specificity domain"/>
    <property type="match status" value="2"/>
</dbReference>
<keyword evidence="2" id="KW-0680">Restriction system</keyword>
<evidence type="ECO:0000256" key="3">
    <source>
        <dbReference type="ARBA" id="ARBA00023125"/>
    </source>
</evidence>
<dbReference type="Pfam" id="PF01420">
    <property type="entry name" value="Methylase_S"/>
    <property type="match status" value="2"/>
</dbReference>
<dbReference type="OrthoDB" id="5322524at2"/>
<evidence type="ECO:0000259" key="4">
    <source>
        <dbReference type="Pfam" id="PF01420"/>
    </source>
</evidence>
<keyword evidence="3" id="KW-0238">DNA-binding</keyword>
<name>A0A448KMG1_CAMUP</name>
<dbReference type="Gene3D" id="3.90.220.20">
    <property type="entry name" value="DNA methylase specificity domains"/>
    <property type="match status" value="2"/>
</dbReference>
<organism evidence="5 6">
    <name type="scientific">Campylobacter upsaliensis</name>
    <dbReference type="NCBI Taxonomy" id="28080"/>
    <lineage>
        <taxon>Bacteria</taxon>
        <taxon>Pseudomonadati</taxon>
        <taxon>Campylobacterota</taxon>
        <taxon>Epsilonproteobacteria</taxon>
        <taxon>Campylobacterales</taxon>
        <taxon>Campylobacteraceae</taxon>
        <taxon>Campylobacter</taxon>
    </lineage>
</organism>
<dbReference type="GO" id="GO:0009307">
    <property type="term" value="P:DNA restriction-modification system"/>
    <property type="evidence" value="ECO:0007669"/>
    <property type="project" value="UniProtKB-KW"/>
</dbReference>
<evidence type="ECO:0000256" key="1">
    <source>
        <dbReference type="ARBA" id="ARBA00010923"/>
    </source>
</evidence>
<feature type="domain" description="Type I restriction modification DNA specificity" evidence="4">
    <location>
        <begin position="158"/>
        <end position="307"/>
    </location>
</feature>
<evidence type="ECO:0000256" key="2">
    <source>
        <dbReference type="ARBA" id="ARBA00022747"/>
    </source>
</evidence>